<dbReference type="Gene3D" id="3.10.580.10">
    <property type="entry name" value="CBS-domain"/>
    <property type="match status" value="1"/>
</dbReference>
<dbReference type="GO" id="GO:0008773">
    <property type="term" value="F:[protein-PII] uridylyltransferase activity"/>
    <property type="evidence" value="ECO:0007669"/>
    <property type="project" value="InterPro"/>
</dbReference>
<proteinExistence type="predicted"/>
<evidence type="ECO:0000256" key="2">
    <source>
        <dbReference type="PROSITE-ProRule" id="PRU00703"/>
    </source>
</evidence>
<dbReference type="PANTHER" id="PTHR43080">
    <property type="entry name" value="CBS DOMAIN-CONTAINING PROTEIN CBSX3, MITOCHONDRIAL"/>
    <property type="match status" value="1"/>
</dbReference>
<accession>A0A1I3VF06</accession>
<dbReference type="Pfam" id="PF03445">
    <property type="entry name" value="DUF294"/>
    <property type="match status" value="1"/>
</dbReference>
<dbReference type="CDD" id="cd04587">
    <property type="entry name" value="CBS_pair_CAP-ED_NT_Pol-beta-like_DUF294_assoc"/>
    <property type="match status" value="1"/>
</dbReference>
<dbReference type="RefSeq" id="WP_066602700.1">
    <property type="nucleotide sequence ID" value="NZ_FORY01000015.1"/>
</dbReference>
<name>A0A1I3VF06_9RHOB</name>
<sequence length="605" mass="65947">MPDTAKIMEFLQTTHPYDVLPKADLEDLTDGFSRKTYHEGEVIYANGDLLEGLYLIKSGSVEITDANGAQMSLLQKSNHFGERGLLRDGLAATTARAASDCTILLLDPETFKNKVATNPEFARYFNRGRARPKAASGLMTQHVSDLMATAPVACQETTTISDCARLMRIAKVSSIAVTEDQRLVGLVTVRDMTNKVLAEGRDTALPVSTIMAREPITLAPGALGSDVIHVMLENHIGHLPVVEGGKLVGMVTQTDITRFFGSSQTQMVFDLSNAQSIAEMAAVTARLPDFLMQLVGSHLAHDVVTRKITDIADIVTRRLLKMAEDDMGPAPVPYLWAACGSQGRREQTGVSDQDNCLIIDNAATDADIAYFRKLARFVCDGLDACGYVYCPGDMMAMTERWCQPLSVWEGYFNKWISAPDNEAQMLASVMYDLRPIAGDESLFLPLQKTALDAAARNSIFVAHMISNSLKHTPPLGLLRGFATIKSGEYRNHLDMKHNGVVPIVDLGRVYALQGKLPVVNTRARIEAAIESGLVSDTGGKDLLAAYDMIATARLEHQAEQVRAGQKPDNFLSPSALPAFERSHLRDAFVIVRTMQSALGSSAVRT</sequence>
<evidence type="ECO:0000313" key="6">
    <source>
        <dbReference type="Proteomes" id="UP000183299"/>
    </source>
</evidence>
<dbReference type="InterPro" id="IPR014710">
    <property type="entry name" value="RmlC-like_jellyroll"/>
</dbReference>
<evidence type="ECO:0000256" key="1">
    <source>
        <dbReference type="ARBA" id="ARBA00023122"/>
    </source>
</evidence>
<dbReference type="STRING" id="576117.SAMN04488138_1154"/>
<dbReference type="Proteomes" id="UP000183299">
    <property type="component" value="Unassembled WGS sequence"/>
</dbReference>
<dbReference type="SUPFAM" id="SSF51206">
    <property type="entry name" value="cAMP-binding domain-like"/>
    <property type="match status" value="1"/>
</dbReference>
<dbReference type="InterPro" id="IPR018490">
    <property type="entry name" value="cNMP-bd_dom_sf"/>
</dbReference>
<feature type="domain" description="CBS" evidence="4">
    <location>
        <begin position="147"/>
        <end position="203"/>
    </location>
</feature>
<dbReference type="PANTHER" id="PTHR43080:SF2">
    <property type="entry name" value="CBS DOMAIN-CONTAINING PROTEIN"/>
    <property type="match status" value="1"/>
</dbReference>
<dbReference type="GeneID" id="98666358"/>
<feature type="domain" description="CBS" evidence="4">
    <location>
        <begin position="211"/>
        <end position="267"/>
    </location>
</feature>
<dbReference type="EMBL" id="FORY01000015">
    <property type="protein sequence ID" value="SFJ93589.1"/>
    <property type="molecule type" value="Genomic_DNA"/>
</dbReference>
<protein>
    <submittedName>
        <fullName evidence="5">CBS domain-containing protein</fullName>
    </submittedName>
</protein>
<dbReference type="CDD" id="cd00038">
    <property type="entry name" value="CAP_ED"/>
    <property type="match status" value="1"/>
</dbReference>
<dbReference type="SUPFAM" id="SSF54631">
    <property type="entry name" value="CBS-domain pair"/>
    <property type="match status" value="1"/>
</dbReference>
<keyword evidence="6" id="KW-1185">Reference proteome</keyword>
<dbReference type="PROSITE" id="PS51371">
    <property type="entry name" value="CBS"/>
    <property type="match status" value="2"/>
</dbReference>
<reference evidence="5 6" key="1">
    <citation type="submission" date="2016-10" db="EMBL/GenBank/DDBJ databases">
        <authorList>
            <person name="de Groot N.N."/>
        </authorList>
    </citation>
    <scope>NUCLEOTIDE SEQUENCE [LARGE SCALE GENOMIC DNA]</scope>
    <source>
        <strain evidence="5 6">CGMCC 1.8891</strain>
    </source>
</reference>
<dbReference type="InterPro" id="IPR000644">
    <property type="entry name" value="CBS_dom"/>
</dbReference>
<keyword evidence="1 2" id="KW-0129">CBS domain</keyword>
<feature type="domain" description="Cyclic nucleotide-binding" evidence="3">
    <location>
        <begin position="16"/>
        <end position="113"/>
    </location>
</feature>
<gene>
    <name evidence="5" type="ORF">SAMN04488138_1154</name>
</gene>
<dbReference type="InterPro" id="IPR018821">
    <property type="entry name" value="DUF294_put_nucleoTrafse_sb-bd"/>
</dbReference>
<dbReference type="InterPro" id="IPR051257">
    <property type="entry name" value="Diverse_CBS-Domain"/>
</dbReference>
<dbReference type="Pfam" id="PF10335">
    <property type="entry name" value="DUF294_C"/>
    <property type="match status" value="1"/>
</dbReference>
<dbReference type="OrthoDB" id="9808528at2"/>
<dbReference type="InterPro" id="IPR046342">
    <property type="entry name" value="CBS_dom_sf"/>
</dbReference>
<dbReference type="CDD" id="cd05401">
    <property type="entry name" value="NT_GlnE_GlnD_like"/>
    <property type="match status" value="1"/>
</dbReference>
<organism evidence="5 6">
    <name type="scientific">Celeribacter halophilus</name>
    <dbReference type="NCBI Taxonomy" id="576117"/>
    <lineage>
        <taxon>Bacteria</taxon>
        <taxon>Pseudomonadati</taxon>
        <taxon>Pseudomonadota</taxon>
        <taxon>Alphaproteobacteria</taxon>
        <taxon>Rhodobacterales</taxon>
        <taxon>Roseobacteraceae</taxon>
        <taxon>Celeribacter</taxon>
    </lineage>
</organism>
<dbReference type="InterPro" id="IPR000595">
    <property type="entry name" value="cNMP-bd_dom"/>
</dbReference>
<dbReference type="Pfam" id="PF00027">
    <property type="entry name" value="cNMP_binding"/>
    <property type="match status" value="1"/>
</dbReference>
<dbReference type="AlphaFoldDB" id="A0A1I3VF06"/>
<evidence type="ECO:0000259" key="4">
    <source>
        <dbReference type="PROSITE" id="PS51371"/>
    </source>
</evidence>
<dbReference type="SMART" id="SM00116">
    <property type="entry name" value="CBS"/>
    <property type="match status" value="2"/>
</dbReference>
<evidence type="ECO:0000313" key="5">
    <source>
        <dbReference type="EMBL" id="SFJ93589.1"/>
    </source>
</evidence>
<evidence type="ECO:0000259" key="3">
    <source>
        <dbReference type="PROSITE" id="PS50042"/>
    </source>
</evidence>
<dbReference type="InterPro" id="IPR005105">
    <property type="entry name" value="GlnD_Uridyltrans_N"/>
</dbReference>
<dbReference type="Gene3D" id="2.60.120.10">
    <property type="entry name" value="Jelly Rolls"/>
    <property type="match status" value="1"/>
</dbReference>
<dbReference type="SMART" id="SM00100">
    <property type="entry name" value="cNMP"/>
    <property type="match status" value="1"/>
</dbReference>
<dbReference type="PROSITE" id="PS50042">
    <property type="entry name" value="CNMP_BINDING_3"/>
    <property type="match status" value="1"/>
</dbReference>
<dbReference type="Pfam" id="PF00571">
    <property type="entry name" value="CBS"/>
    <property type="match status" value="2"/>
</dbReference>